<dbReference type="EMBL" id="JABKKE010000009">
    <property type="protein sequence ID" value="NPE14058.1"/>
    <property type="molecule type" value="Genomic_DNA"/>
</dbReference>
<dbReference type="InterPro" id="IPR011047">
    <property type="entry name" value="Quinoprotein_ADH-like_sf"/>
</dbReference>
<dbReference type="PROSITE" id="PS51257">
    <property type="entry name" value="PROKAR_LIPOPROTEIN"/>
    <property type="match status" value="1"/>
</dbReference>
<feature type="chain" id="PRO_5047269063" description="Flagellar protein FliS" evidence="2">
    <location>
        <begin position="19"/>
        <end position="1047"/>
    </location>
</feature>
<proteinExistence type="predicted"/>
<feature type="transmembrane region" description="Helical" evidence="1">
    <location>
        <begin position="621"/>
        <end position="640"/>
    </location>
</feature>
<name>A0ABX2AWH8_9BACT</name>
<organism evidence="3 4">
    <name type="scientific">Xylanibacter rodentium</name>
    <dbReference type="NCBI Taxonomy" id="2736289"/>
    <lineage>
        <taxon>Bacteria</taxon>
        <taxon>Pseudomonadati</taxon>
        <taxon>Bacteroidota</taxon>
        <taxon>Bacteroidia</taxon>
        <taxon>Bacteroidales</taxon>
        <taxon>Prevotellaceae</taxon>
        <taxon>Xylanibacter</taxon>
    </lineage>
</organism>
<evidence type="ECO:0000313" key="3">
    <source>
        <dbReference type="EMBL" id="NPE14058.1"/>
    </source>
</evidence>
<feature type="signal peptide" evidence="2">
    <location>
        <begin position="1"/>
        <end position="18"/>
    </location>
</feature>
<keyword evidence="1" id="KW-0812">Transmembrane</keyword>
<keyword evidence="1" id="KW-0472">Membrane</keyword>
<dbReference type="InterPro" id="IPR015943">
    <property type="entry name" value="WD40/YVTN_repeat-like_dom_sf"/>
</dbReference>
<protein>
    <recommendedName>
        <fullName evidence="5">Flagellar protein FliS</fullName>
    </recommendedName>
</protein>
<keyword evidence="4" id="KW-1185">Reference proteome</keyword>
<dbReference type="SUPFAM" id="SSF50998">
    <property type="entry name" value="Quinoprotein alcohol dehydrogenase-like"/>
    <property type="match status" value="1"/>
</dbReference>
<dbReference type="Gene3D" id="2.130.10.10">
    <property type="entry name" value="YVTN repeat-like/Quinoprotein amine dehydrogenase"/>
    <property type="match status" value="1"/>
</dbReference>
<sequence length="1047" mass="119296">MTRLNLITPLILLLLAMAGCNKNEQHKTIGEKEFYFDEQLASISTDGDSGCWIGSGTGDIWYIGDHVQRSYNIGTDRIYKVAADRREPGLVKYWLGIRNSGLQKRIVADGHPTLLNKYRIPVKGYSYSVYDILVTDDMIYAATSQGLYGLKMGNDTLTPLYPGEDSETVRTGRPFMTHNICRCGNSCVVVASQYGMIRIDLATRQVTVKHEGERIYNVSVADNKIYAISDNKLYIDAPDGTTLEVVPLKFSAHVHHKVGKTHYFIDGGHVVLSENLHDFVPVTLRRKVPQYCNNVISTEGRKGFTLMLTDNALWRIPHHTGIFNVTGEILAACTDGTNLYYVNSANEIYRQDCNDSVATKIYNLPGGETVGKLMTAGGNLFYISNQRKVVRLDIHNTFLQNEIMTTSKVIYDAPTKITASYAKETENGYTIYVGIHDELVCIDNDNRINTVRCMSGKYITAFYSAPGSNTIYISTLNKGVFCGCDNNFKLISNTQDNHFIRDIAVTSEHIPLMMMLTNHHLILNEFNDTTETKGFNRLLYVNDTLFYTMPEHGIQQYLINNGQAVLTKEDFTDIRFNPNASFVLDGKVYLGSDIGVLKIDPFNANATKWIIFNSNVSDIRMALITGSFVLILIITTLVAYRRKKAAHRKMIRMQIDDLHKRLEGLSAITGLDNGNDKVNIDTLKKELEQLCVNHKNINEQITMMSEKIMQTNRNIGIKLSKLLNKQIEQIAQFDAYEMPTLIEESHEAEATDNTEYIMQQVVKNEKWLTMFTTETERLEEYRRNVEGTIMIEGVTDIMVSQLAELTESIRHKKLSELREDIRQLDRQYRYLFSRDALKKAEQYITTRREKIAPMAETDEVAAALVTHIDRQIAGMGSKDRIEMLRELYLTDCRINQMLIRKEIADNIREYTELRESVISENEKRVVKKFDTKLELEIADHTSFITENIERLIASFYRYMEKTDKEIMNTVLKFPNLSAQSPKVLVLLIADAKVKRVCLPGILGMFGNMNPVISRLINNRLKPGQDLLKEYAEKHPTSMVCYILKLTE</sequence>
<keyword evidence="1" id="KW-1133">Transmembrane helix</keyword>
<comment type="caution">
    <text evidence="3">The sequence shown here is derived from an EMBL/GenBank/DDBJ whole genome shotgun (WGS) entry which is preliminary data.</text>
</comment>
<evidence type="ECO:0000313" key="4">
    <source>
        <dbReference type="Proteomes" id="UP001193734"/>
    </source>
</evidence>
<evidence type="ECO:0008006" key="5">
    <source>
        <dbReference type="Google" id="ProtNLM"/>
    </source>
</evidence>
<dbReference type="GeneID" id="82157495"/>
<evidence type="ECO:0000256" key="2">
    <source>
        <dbReference type="SAM" id="SignalP"/>
    </source>
</evidence>
<dbReference type="Proteomes" id="UP001193734">
    <property type="component" value="Unassembled WGS sequence"/>
</dbReference>
<dbReference type="RefSeq" id="WP_172176253.1">
    <property type="nucleotide sequence ID" value="NZ_CASGIA010000015.1"/>
</dbReference>
<gene>
    <name evidence="3" type="ORF">HPS55_06930</name>
</gene>
<keyword evidence="2" id="KW-0732">Signal</keyword>
<evidence type="ECO:0000256" key="1">
    <source>
        <dbReference type="SAM" id="Phobius"/>
    </source>
</evidence>
<accession>A0ABX2AWH8</accession>
<reference evidence="3 4" key="1">
    <citation type="submission" date="2020-05" db="EMBL/GenBank/DDBJ databases">
        <title>Distinct polysaccharide utilization as determinants for interspecies competition between intestinal Prevotella spp.</title>
        <authorList>
            <person name="Galvez E.J.C."/>
            <person name="Iljazovic A."/>
            <person name="Strowig T."/>
        </authorList>
    </citation>
    <scope>NUCLEOTIDE SEQUENCE [LARGE SCALE GENOMIC DNA]</scope>
    <source>
        <strain evidence="3 4">PROD</strain>
    </source>
</reference>